<dbReference type="InterPro" id="IPR037516">
    <property type="entry name" value="Tripartite_DENN"/>
</dbReference>
<name>I7LWY3_TETTS</name>
<proteinExistence type="predicted"/>
<dbReference type="Proteomes" id="UP000009168">
    <property type="component" value="Unassembled WGS sequence"/>
</dbReference>
<organism evidence="3 4">
    <name type="scientific">Tetrahymena thermophila (strain SB210)</name>
    <dbReference type="NCBI Taxonomy" id="312017"/>
    <lineage>
        <taxon>Eukaryota</taxon>
        <taxon>Sar</taxon>
        <taxon>Alveolata</taxon>
        <taxon>Ciliophora</taxon>
        <taxon>Intramacronucleata</taxon>
        <taxon>Oligohymenophorea</taxon>
        <taxon>Hymenostomatida</taxon>
        <taxon>Tetrahymenina</taxon>
        <taxon>Tetrahymenidae</taxon>
        <taxon>Tetrahymena</taxon>
    </lineage>
</organism>
<feature type="region of interest" description="Disordered" evidence="1">
    <location>
        <begin position="700"/>
        <end position="720"/>
    </location>
</feature>
<gene>
    <name evidence="3" type="ORF">TTHERM_00444640</name>
</gene>
<feature type="region of interest" description="Disordered" evidence="1">
    <location>
        <begin position="162"/>
        <end position="206"/>
    </location>
</feature>
<evidence type="ECO:0000313" key="3">
    <source>
        <dbReference type="EMBL" id="EAS03082.2"/>
    </source>
</evidence>
<feature type="compositionally biased region" description="Polar residues" evidence="1">
    <location>
        <begin position="572"/>
        <end position="581"/>
    </location>
</feature>
<dbReference type="Gene3D" id="3.40.50.11500">
    <property type="match status" value="1"/>
</dbReference>
<dbReference type="InterPro" id="IPR043153">
    <property type="entry name" value="DENN_C"/>
</dbReference>
<evidence type="ECO:0000259" key="2">
    <source>
        <dbReference type="PROSITE" id="PS50211"/>
    </source>
</evidence>
<sequence>MNENLEKYSQNYLHNRQQNQYDNSYPQSNQQNRQYSQPIEQSRHQSNKEQYDIKQVYGMLQQSQEHNENLKNIIDDLKKQLREYKHKFELSSKENEQLKSQYKLQSEKNEIYLMRINTFEESEQNLKQKVSDLSSKYEYLKNKYQELSKKCKQLEIQNQAYQQSKKENDQTLYKPENRVQTNPVNDDSPNNFQSVNSGVNSRQQLSQITKNSLKKINSIDFSSQGGSIQDIDKYAFQVLKQQHNQQSLSNLTPQNQNTKQLYPSDQVNQQNNISSYQQMSSNKISQENSSNKIPSQSPRSYSQIEGSNQSNNINGVQMLKNNYINQMQSAAVNNNQTPIRNSTSVPALFRTAKTESQHSENISDMKTNPSILQKKNNEILPNNYQPNQKQYSDNKQIQQKSLLFPQQNSSSNYYQEEGYGSFNKFQNSSTVALENPNEQSKGENNYNSNMHQKPPIIKKMDQIHNQSQYDQQRQNEICVAYGRINSHRATSENQTPTNSSYQNLNNFENYSQQTKNMQQAAAINQLSNPSVTYLGDQSTLSNSQGQSSQQYMSQSSKNTQLQQQNALASSQGHNTSNKNFQQNNLSIGQYYPTNPSSYDITYSESNLSSNQNYQTGNKDMYSSLNNRNQQNQSQLNDAHMYSTNPVHTSDYSSTNHQLNKNVQISSFNKNALQNNSSSKQQSSGLKTQSVTDFNHQIPKYASGDYEKSNPQSETKIDSEIHTPQKPNIFQSKSVFNNNQINLQTFQAANVNHSSVMKENDFAEHLISNEGIQVKKRSQVLHASRRDPNTNSQYSPTSSSHQKLSQYEDKQLMKALFGTENSVQTKESGIPLNYTKNSDKMFEISQRVENEYDLNKQNDRIVPSLNPSFPQNNNSLSNSSNNSYNQSQFEKRSQSIKNIPSNQVIDNDSMANLDSASDNRQKLRTSERNNNNLKTIQIQPFGQGSTNLNTKPYKMAKLIENFIVISANSEKTKQLSKQNVFNVDQEIIFRAAEPKNDMENEQLKVVSKFCFPQGVEVHKYKRENFSSDILKMINTHKELQSKEYFVFPIKSAESFEKKVSNQIQTLDYKEGIDEVMNPNKFLYCVCVITRDYIDPISSQQRMFKSENNTQAQHYYQVSSIYCIITKYPFFNFFFDLILQFINKMNINKKNYITDFQPKNLLPSALDFQQIDLSSFKKHINQGVLKVIQSCIKGEIGIDFNIVHKFSVGQELLSLTVPQRDSCYLLEARWGVMQTLTIMNVYEFLYILFSLLLEESLVFLSKNPSTLSQTMMMFMSALKPFKWPHPFVMFLSNDLMHMFDSPFPLVIGINKSYDFIKDNKLYKTHPHCIFVNLDEFGISEKKESIYQSSTYTSLTQKIKGDYEQLKQLFNKKDAYNDFSQQLFDISNTIYDKIRKFFKDTLNKILPAKPILDQKNNLDYDQMKIIIQKNSIQGDQFIEKFVQSQIFSYYLEEHYNI</sequence>
<feature type="region of interest" description="Disordered" evidence="1">
    <location>
        <begin position="601"/>
        <end position="625"/>
    </location>
</feature>
<dbReference type="PANTHER" id="PTHR15288:SF0">
    <property type="entry name" value="UDENN DOMAIN-CONTAINING PROTEIN"/>
    <property type="match status" value="1"/>
</dbReference>
<dbReference type="InterPro" id="IPR001194">
    <property type="entry name" value="cDENN_dom"/>
</dbReference>
<dbReference type="KEGG" id="tet:TTHERM_00444640"/>
<dbReference type="PROSITE" id="PS50211">
    <property type="entry name" value="DENN"/>
    <property type="match status" value="1"/>
</dbReference>
<feature type="compositionally biased region" description="Low complexity" evidence="1">
    <location>
        <begin position="537"/>
        <end position="571"/>
    </location>
</feature>
<feature type="region of interest" description="Disordered" evidence="1">
    <location>
        <begin position="534"/>
        <end position="581"/>
    </location>
</feature>
<dbReference type="InParanoid" id="I7LWY3"/>
<feature type="region of interest" description="Disordered" evidence="1">
    <location>
        <begin position="20"/>
        <end position="49"/>
    </location>
</feature>
<evidence type="ECO:0000256" key="1">
    <source>
        <dbReference type="SAM" id="MobiDB-lite"/>
    </source>
</evidence>
<feature type="domain" description="UDENN" evidence="2">
    <location>
        <begin position="1001"/>
        <end position="1454"/>
    </location>
</feature>
<feature type="region of interest" description="Disordered" evidence="1">
    <location>
        <begin position="859"/>
        <end position="931"/>
    </location>
</feature>
<feature type="region of interest" description="Disordered" evidence="1">
    <location>
        <begin position="277"/>
        <end position="313"/>
    </location>
</feature>
<dbReference type="InterPro" id="IPR051942">
    <property type="entry name" value="DENN_domain_containing_2"/>
</dbReference>
<feature type="compositionally biased region" description="Polar residues" evidence="1">
    <location>
        <begin position="894"/>
        <end position="915"/>
    </location>
</feature>
<feature type="compositionally biased region" description="Low complexity" evidence="1">
    <location>
        <begin position="862"/>
        <end position="887"/>
    </location>
</feature>
<keyword evidence="4" id="KW-1185">Reference proteome</keyword>
<feature type="region of interest" description="Disordered" evidence="1">
    <location>
        <begin position="352"/>
        <end position="396"/>
    </location>
</feature>
<accession>I7LWY3</accession>
<dbReference type="Pfam" id="PF02141">
    <property type="entry name" value="DENN"/>
    <property type="match status" value="1"/>
</dbReference>
<evidence type="ECO:0000313" key="4">
    <source>
        <dbReference type="Proteomes" id="UP000009168"/>
    </source>
</evidence>
<feature type="compositionally biased region" description="Polar residues" evidence="1">
    <location>
        <begin position="364"/>
        <end position="396"/>
    </location>
</feature>
<feature type="compositionally biased region" description="Polar residues" evidence="1">
    <location>
        <begin position="20"/>
        <end position="40"/>
    </location>
</feature>
<feature type="compositionally biased region" description="Basic and acidic residues" evidence="1">
    <location>
        <begin position="916"/>
        <end position="926"/>
    </location>
</feature>
<dbReference type="PANTHER" id="PTHR15288">
    <property type="entry name" value="DENN DOMAIN-CONTAINING PROTEIN 2"/>
    <property type="match status" value="1"/>
</dbReference>
<feature type="region of interest" description="Disordered" evidence="1">
    <location>
        <begin position="783"/>
        <end position="804"/>
    </location>
</feature>
<dbReference type="GeneID" id="7823356"/>
<feature type="compositionally biased region" description="Polar residues" evidence="1">
    <location>
        <begin position="788"/>
        <end position="804"/>
    </location>
</feature>
<dbReference type="eggNOG" id="ENOG502SG02">
    <property type="taxonomic scope" value="Eukaryota"/>
</dbReference>
<protein>
    <submittedName>
        <fullName evidence="3">DENN (AEX-3) domain protein</fullName>
    </submittedName>
</protein>
<dbReference type="Gene3D" id="3.30.450.200">
    <property type="match status" value="1"/>
</dbReference>
<reference evidence="4" key="1">
    <citation type="journal article" date="2006" name="PLoS Biol.">
        <title>Macronuclear genome sequence of the ciliate Tetrahymena thermophila, a model eukaryote.</title>
        <authorList>
            <person name="Eisen J.A."/>
            <person name="Coyne R.S."/>
            <person name="Wu M."/>
            <person name="Wu D."/>
            <person name="Thiagarajan M."/>
            <person name="Wortman J.R."/>
            <person name="Badger J.H."/>
            <person name="Ren Q."/>
            <person name="Amedeo P."/>
            <person name="Jones K.M."/>
            <person name="Tallon L.J."/>
            <person name="Delcher A.L."/>
            <person name="Salzberg S.L."/>
            <person name="Silva J.C."/>
            <person name="Haas B.J."/>
            <person name="Majoros W.H."/>
            <person name="Farzad M."/>
            <person name="Carlton J.M."/>
            <person name="Smith R.K. Jr."/>
            <person name="Garg J."/>
            <person name="Pearlman R.E."/>
            <person name="Karrer K.M."/>
            <person name="Sun L."/>
            <person name="Manning G."/>
            <person name="Elde N.C."/>
            <person name="Turkewitz A.P."/>
            <person name="Asai D.J."/>
            <person name="Wilkes D.E."/>
            <person name="Wang Y."/>
            <person name="Cai H."/>
            <person name="Collins K."/>
            <person name="Stewart B.A."/>
            <person name="Lee S.R."/>
            <person name="Wilamowska K."/>
            <person name="Weinberg Z."/>
            <person name="Ruzzo W.L."/>
            <person name="Wloga D."/>
            <person name="Gaertig J."/>
            <person name="Frankel J."/>
            <person name="Tsao C.-C."/>
            <person name="Gorovsky M.A."/>
            <person name="Keeling P.J."/>
            <person name="Waller R.F."/>
            <person name="Patron N.J."/>
            <person name="Cherry J.M."/>
            <person name="Stover N.A."/>
            <person name="Krieger C.J."/>
            <person name="del Toro C."/>
            <person name="Ryder H.F."/>
            <person name="Williamson S.C."/>
            <person name="Barbeau R.A."/>
            <person name="Hamilton E.P."/>
            <person name="Orias E."/>
        </authorList>
    </citation>
    <scope>NUCLEOTIDE SEQUENCE [LARGE SCALE GENOMIC DNA]</scope>
    <source>
        <strain evidence="4">SB210</strain>
    </source>
</reference>
<feature type="compositionally biased region" description="Polar residues" evidence="1">
    <location>
        <begin position="601"/>
        <end position="617"/>
    </location>
</feature>
<feature type="compositionally biased region" description="Basic and acidic residues" evidence="1">
    <location>
        <begin position="352"/>
        <end position="363"/>
    </location>
</feature>
<feature type="compositionally biased region" description="Polar residues" evidence="1">
    <location>
        <begin position="178"/>
        <end position="206"/>
    </location>
</feature>
<dbReference type="RefSeq" id="XP_001023327.2">
    <property type="nucleotide sequence ID" value="XM_001023327.2"/>
</dbReference>
<dbReference type="SMART" id="SM00799">
    <property type="entry name" value="DENN"/>
    <property type="match status" value="1"/>
</dbReference>
<dbReference type="EMBL" id="GG662504">
    <property type="protein sequence ID" value="EAS03082.2"/>
    <property type="molecule type" value="Genomic_DNA"/>
</dbReference>